<accession>A0A5B9DTC0</accession>
<dbReference type="PANTHER" id="PTHR43790:SF9">
    <property type="entry name" value="GALACTOFURANOSE TRANSPORTER ATP-BINDING PROTEIN YTFR"/>
    <property type="match status" value="1"/>
</dbReference>
<dbReference type="AlphaFoldDB" id="A0A5B9DTC0"/>
<dbReference type="SUPFAM" id="SSF52540">
    <property type="entry name" value="P-loop containing nucleoside triphosphate hydrolases"/>
    <property type="match status" value="2"/>
</dbReference>
<dbReference type="InterPro" id="IPR017871">
    <property type="entry name" value="ABC_transporter-like_CS"/>
</dbReference>
<dbReference type="InterPro" id="IPR050107">
    <property type="entry name" value="ABC_carbohydrate_import_ATPase"/>
</dbReference>
<proteinExistence type="inferred from homology"/>
<keyword evidence="3" id="KW-0762">Sugar transport</keyword>
<dbReference type="PANTHER" id="PTHR43790">
    <property type="entry name" value="CARBOHYDRATE TRANSPORT ATP-BINDING PROTEIN MG119-RELATED"/>
    <property type="match status" value="1"/>
</dbReference>
<dbReference type="KEGG" id="yti:FNA67_04365"/>
<dbReference type="Pfam" id="PF00005">
    <property type="entry name" value="ABC_tran"/>
    <property type="match status" value="2"/>
</dbReference>
<dbReference type="Gene3D" id="3.40.50.300">
    <property type="entry name" value="P-loop containing nucleotide triphosphate hydrolases"/>
    <property type="match status" value="2"/>
</dbReference>
<dbReference type="EMBL" id="CP041690">
    <property type="protein sequence ID" value="QEE22690.1"/>
    <property type="molecule type" value="Genomic_DNA"/>
</dbReference>
<evidence type="ECO:0000313" key="7">
    <source>
        <dbReference type="EMBL" id="QEE22690.1"/>
    </source>
</evidence>
<dbReference type="InterPro" id="IPR027417">
    <property type="entry name" value="P-loop_NTPase"/>
</dbReference>
<dbReference type="PROSITE" id="PS00211">
    <property type="entry name" value="ABC_TRANSPORTER_1"/>
    <property type="match status" value="1"/>
</dbReference>
<keyword evidence="2" id="KW-0813">Transport</keyword>
<dbReference type="InterPro" id="IPR003439">
    <property type="entry name" value="ABC_transporter-like_ATP-bd"/>
</dbReference>
<reference evidence="7 8" key="1">
    <citation type="journal article" date="2015" name="Int. J. Syst. Evol. Microbiol.">
        <title>Youhaiella tibetensis gen. nov., sp. nov., isolated from subsurface sediment.</title>
        <authorList>
            <person name="Wang Y.X."/>
            <person name="Huang F.Q."/>
            <person name="Nogi Y."/>
            <person name="Pang S.J."/>
            <person name="Wang P.K."/>
            <person name="Lv J."/>
        </authorList>
    </citation>
    <scope>NUCLEOTIDE SEQUENCE [LARGE SCALE GENOMIC DNA]</scope>
    <source>
        <strain evidence="8">fig4</strain>
    </source>
</reference>
<evidence type="ECO:0000256" key="6">
    <source>
        <dbReference type="ARBA" id="ARBA00022840"/>
    </source>
</evidence>
<dbReference type="SMART" id="SM00382">
    <property type="entry name" value="AAA"/>
    <property type="match status" value="1"/>
</dbReference>
<evidence type="ECO:0000256" key="4">
    <source>
        <dbReference type="ARBA" id="ARBA00022737"/>
    </source>
</evidence>
<comment type="similarity">
    <text evidence="1">Belongs to the ABC transporter superfamily.</text>
</comment>
<evidence type="ECO:0000256" key="5">
    <source>
        <dbReference type="ARBA" id="ARBA00022741"/>
    </source>
</evidence>
<organism evidence="7 8">
    <name type="scientific">Paradevosia tibetensis</name>
    <dbReference type="NCBI Taxonomy" id="1447062"/>
    <lineage>
        <taxon>Bacteria</taxon>
        <taxon>Pseudomonadati</taxon>
        <taxon>Pseudomonadota</taxon>
        <taxon>Alphaproteobacteria</taxon>
        <taxon>Hyphomicrobiales</taxon>
        <taxon>Devosiaceae</taxon>
        <taxon>Paradevosia</taxon>
    </lineage>
</organism>
<keyword evidence="6 7" id="KW-0067">ATP-binding</keyword>
<protein>
    <submittedName>
        <fullName evidence="7">ABC transporter ATP-binding protein</fullName>
    </submittedName>
</protein>
<dbReference type="GO" id="GO:0005524">
    <property type="term" value="F:ATP binding"/>
    <property type="evidence" value="ECO:0007669"/>
    <property type="project" value="UniProtKB-KW"/>
</dbReference>
<evidence type="ECO:0000256" key="3">
    <source>
        <dbReference type="ARBA" id="ARBA00022597"/>
    </source>
</evidence>
<dbReference type="Proteomes" id="UP000321062">
    <property type="component" value="Chromosome"/>
</dbReference>
<keyword evidence="8" id="KW-1185">Reference proteome</keyword>
<dbReference type="OrthoDB" id="9805029at2"/>
<keyword evidence="5" id="KW-0547">Nucleotide-binding</keyword>
<sequence>MRNIRVQFGPVIANDAVDFAVRPGEIHALLGENGAGKTTLMRILAGLLQPQAGEVLIDGKPVHLASALDAQAHGIGMVHQHFMLIPTMTVAENISIGLPGVRRWFPRLGDLAREITAFGKARGLEIDANALAGSLSVAGQQRAEILKALYRGSKILILDEPTAVLTPQEATGLFEVLRALAASGTAIIFISHKLHEVMAVTDRITVLRRGKVAASFTTRDTNEREVARAMVGADVTLPQLDEPANQNAAPILDLSGITLRDDRGLTRLDDVSLTIRSGEIVGIAGVDGNGQQELAETVVGLRRAEAGAISIDGKPLAAAPVADRIAAGLAHIPEDRHRTAIFSPMSIAENAASETIGAAPLSRSGLIDNGALRANAQSIVDNFDVRCSGIEQPIGELSGGNQQKVVLGRAMSRDPRVVVAVQPTRGLDIGATAFLHNQLLESRRKGAAVMLVSTELDEILALSDRIAVMFKGRIIGIIARKDVTMEKLGLMLAGESA</sequence>
<evidence type="ECO:0000313" key="8">
    <source>
        <dbReference type="Proteomes" id="UP000321062"/>
    </source>
</evidence>
<dbReference type="GO" id="GO:0016887">
    <property type="term" value="F:ATP hydrolysis activity"/>
    <property type="evidence" value="ECO:0007669"/>
    <property type="project" value="InterPro"/>
</dbReference>
<evidence type="ECO:0000256" key="2">
    <source>
        <dbReference type="ARBA" id="ARBA00022448"/>
    </source>
</evidence>
<dbReference type="InterPro" id="IPR003593">
    <property type="entry name" value="AAA+_ATPase"/>
</dbReference>
<dbReference type="PROSITE" id="PS50893">
    <property type="entry name" value="ABC_TRANSPORTER_2"/>
    <property type="match status" value="2"/>
</dbReference>
<gene>
    <name evidence="7" type="ORF">FNA67_04365</name>
</gene>
<keyword evidence="4" id="KW-0677">Repeat</keyword>
<name>A0A5B9DTC0_9HYPH</name>
<dbReference type="CDD" id="cd03215">
    <property type="entry name" value="ABC_Carb_Monos_II"/>
    <property type="match status" value="1"/>
</dbReference>
<evidence type="ECO:0000256" key="1">
    <source>
        <dbReference type="ARBA" id="ARBA00005417"/>
    </source>
</evidence>
<dbReference type="CDD" id="cd03216">
    <property type="entry name" value="ABC_Carb_Monos_I"/>
    <property type="match status" value="1"/>
</dbReference>